<name>A0A7J6KKU2_PERCH</name>
<feature type="non-terminal residue" evidence="2">
    <location>
        <position position="181"/>
    </location>
</feature>
<comment type="caution">
    <text evidence="2">The sequence shown here is derived from an EMBL/GenBank/DDBJ whole genome shotgun (WGS) entry which is preliminary data.</text>
</comment>
<reference evidence="2 3" key="1">
    <citation type="submission" date="2020-04" db="EMBL/GenBank/DDBJ databases">
        <title>Perkinsus chesapeaki whole genome sequence.</title>
        <authorList>
            <person name="Bogema D.R."/>
        </authorList>
    </citation>
    <scope>NUCLEOTIDE SEQUENCE [LARGE SCALE GENOMIC DNA]</scope>
    <source>
        <strain evidence="2">ATCC PRA-425</strain>
    </source>
</reference>
<protein>
    <submittedName>
        <fullName evidence="2">Uncharacterized protein</fullName>
    </submittedName>
</protein>
<organism evidence="2 3">
    <name type="scientific">Perkinsus chesapeaki</name>
    <name type="common">Clam parasite</name>
    <name type="synonym">Perkinsus andrewsi</name>
    <dbReference type="NCBI Taxonomy" id="330153"/>
    <lineage>
        <taxon>Eukaryota</taxon>
        <taxon>Sar</taxon>
        <taxon>Alveolata</taxon>
        <taxon>Perkinsozoa</taxon>
        <taxon>Perkinsea</taxon>
        <taxon>Perkinsida</taxon>
        <taxon>Perkinsidae</taxon>
        <taxon>Perkinsus</taxon>
    </lineage>
</organism>
<evidence type="ECO:0000256" key="1">
    <source>
        <dbReference type="SAM" id="MobiDB-lite"/>
    </source>
</evidence>
<evidence type="ECO:0000313" key="2">
    <source>
        <dbReference type="EMBL" id="KAF4647738.1"/>
    </source>
</evidence>
<evidence type="ECO:0000313" key="3">
    <source>
        <dbReference type="Proteomes" id="UP000591131"/>
    </source>
</evidence>
<accession>A0A7J6KKU2</accession>
<dbReference type="AlphaFoldDB" id="A0A7J6KKU2"/>
<keyword evidence="3" id="KW-1185">Reference proteome</keyword>
<dbReference type="Proteomes" id="UP000591131">
    <property type="component" value="Unassembled WGS sequence"/>
</dbReference>
<gene>
    <name evidence="2" type="ORF">FOL47_004217</name>
</gene>
<feature type="region of interest" description="Disordered" evidence="1">
    <location>
        <begin position="43"/>
        <end position="62"/>
    </location>
</feature>
<dbReference type="EMBL" id="JAAPAO010002409">
    <property type="protein sequence ID" value="KAF4647738.1"/>
    <property type="molecule type" value="Genomic_DNA"/>
</dbReference>
<proteinExistence type="predicted"/>
<sequence>MSIINAFERMMGKAKGCSESSSSKAAPSSEPYCHIATVSERSVARTSESNKDDSPVTPVAKRPKRVTIRERFEWLVLANRPGEGASYLCRFCANVPSHLRALGDRREFFSNCPVDAKNNVRAKALAHEKLSSHKIYSSGSHKPICTSLEEAKVQQLKKNLSGDKEGLQLLMKTVLWAIVNE</sequence>